<organism evidence="6 7">
    <name type="scientific">Cuscuta australis</name>
    <dbReference type="NCBI Taxonomy" id="267555"/>
    <lineage>
        <taxon>Eukaryota</taxon>
        <taxon>Viridiplantae</taxon>
        <taxon>Streptophyta</taxon>
        <taxon>Embryophyta</taxon>
        <taxon>Tracheophyta</taxon>
        <taxon>Spermatophyta</taxon>
        <taxon>Magnoliopsida</taxon>
        <taxon>eudicotyledons</taxon>
        <taxon>Gunneridae</taxon>
        <taxon>Pentapetalae</taxon>
        <taxon>asterids</taxon>
        <taxon>lamiids</taxon>
        <taxon>Solanales</taxon>
        <taxon>Convolvulaceae</taxon>
        <taxon>Cuscuteae</taxon>
        <taxon>Cuscuta</taxon>
        <taxon>Cuscuta subgen. Grammica</taxon>
        <taxon>Cuscuta sect. Cleistogrammica</taxon>
    </lineage>
</organism>
<evidence type="ECO:0000313" key="6">
    <source>
        <dbReference type="EMBL" id="RAL48176.1"/>
    </source>
</evidence>
<sequence>MMMMTGQKNGGVKKDIESVVVAIDKDKGSQYALKWAIDKFSLGKGKSVTLLHVNHKPSSQDSSDGHRFQSVDSQTSKELFLPFRCFCNRKNINVNEVVIEGADISKALCDYVHANAIDNIVLGAPSKNSFVRFKTPDIPSSVSKNAPEFCNIYVVAKGKVSSSRAATISTPTVSARSTTSSGFSDPRLMHSNESLGNASDRSSPFSHRSTEDNDFIKSPFSRGGYSNRSYGELSVPDSIDISFVSSGRQSTERAFPMFMDSPEPGSYLQRLSNGSDSDNRLSFGSAFSGSRLSDMNNNPSTILSSLSQESGGSWSSSSQSMVILSNL</sequence>
<proteinExistence type="predicted"/>
<dbReference type="InterPro" id="IPR006016">
    <property type="entry name" value="UspA"/>
</dbReference>
<feature type="compositionally biased region" description="Polar residues" evidence="4">
    <location>
        <begin position="169"/>
        <end position="183"/>
    </location>
</feature>
<feature type="region of interest" description="Disordered" evidence="4">
    <location>
        <begin position="169"/>
        <end position="221"/>
    </location>
</feature>
<dbReference type="AlphaFoldDB" id="A0A328DRZ7"/>
<dbReference type="EMBL" id="NQVE01000098">
    <property type="protein sequence ID" value="RAL48176.1"/>
    <property type="molecule type" value="Genomic_DNA"/>
</dbReference>
<dbReference type="Proteomes" id="UP000249390">
    <property type="component" value="Unassembled WGS sequence"/>
</dbReference>
<comment type="caution">
    <text evidence="6">The sequence shown here is derived from an EMBL/GenBank/DDBJ whole genome shotgun (WGS) entry which is preliminary data.</text>
</comment>
<evidence type="ECO:0000256" key="4">
    <source>
        <dbReference type="SAM" id="MobiDB-lite"/>
    </source>
</evidence>
<dbReference type="CDD" id="cd01989">
    <property type="entry name" value="USP_STK_Ubox_N"/>
    <property type="match status" value="1"/>
</dbReference>
<keyword evidence="7" id="KW-1185">Reference proteome</keyword>
<evidence type="ECO:0000313" key="7">
    <source>
        <dbReference type="Proteomes" id="UP000249390"/>
    </source>
</evidence>
<feature type="domain" description="UspA" evidence="5">
    <location>
        <begin position="18"/>
        <end position="147"/>
    </location>
</feature>
<dbReference type="Gene3D" id="3.40.50.620">
    <property type="entry name" value="HUPs"/>
    <property type="match status" value="1"/>
</dbReference>
<dbReference type="EC" id="2.3.2.27" evidence="2"/>
<evidence type="ECO:0000259" key="5">
    <source>
        <dbReference type="Pfam" id="PF00582"/>
    </source>
</evidence>
<evidence type="ECO:0000256" key="2">
    <source>
        <dbReference type="ARBA" id="ARBA00012483"/>
    </source>
</evidence>
<dbReference type="PANTHER" id="PTHR45647">
    <property type="entry name" value="OS02G0152300 PROTEIN"/>
    <property type="match status" value="1"/>
</dbReference>
<dbReference type="InterPro" id="IPR014729">
    <property type="entry name" value="Rossmann-like_a/b/a_fold"/>
</dbReference>
<protein>
    <recommendedName>
        <fullName evidence="2">RING-type E3 ubiquitin transferase</fullName>
        <ecNumber evidence="2">2.3.2.27</ecNumber>
    </recommendedName>
</protein>
<dbReference type="PANTHER" id="PTHR45647:SF132">
    <property type="entry name" value="KINASE WITH ADENINE NUCLEOTIDE ALPHA HYDROLASES-LIKE DOMAIN-CONTAINING PROTEIN"/>
    <property type="match status" value="1"/>
</dbReference>
<comment type="catalytic activity">
    <reaction evidence="1">
        <text>S-ubiquitinyl-[E2 ubiquitin-conjugating enzyme]-L-cysteine + [acceptor protein]-L-lysine = [E2 ubiquitin-conjugating enzyme]-L-cysteine + N(6)-ubiquitinyl-[acceptor protein]-L-lysine.</text>
        <dbReference type="EC" id="2.3.2.27"/>
    </reaction>
</comment>
<dbReference type="SUPFAM" id="SSF52402">
    <property type="entry name" value="Adenine nucleotide alpha hydrolases-like"/>
    <property type="match status" value="1"/>
</dbReference>
<name>A0A328DRZ7_9ASTE</name>
<reference evidence="6 7" key="1">
    <citation type="submission" date="2018-06" db="EMBL/GenBank/DDBJ databases">
        <title>The Genome of Cuscuta australis (Dodder) Provides Insight into the Evolution of Plant Parasitism.</title>
        <authorList>
            <person name="Liu H."/>
        </authorList>
    </citation>
    <scope>NUCLEOTIDE SEQUENCE [LARGE SCALE GENOMIC DNA]</scope>
    <source>
        <strain evidence="7">cv. Yunnan</strain>
        <tissue evidence="6">Vines</tissue>
    </source>
</reference>
<dbReference type="Pfam" id="PF00582">
    <property type="entry name" value="Usp"/>
    <property type="match status" value="1"/>
</dbReference>
<gene>
    <name evidence="6" type="ORF">DM860_005600</name>
</gene>
<keyword evidence="3" id="KW-0833">Ubl conjugation pathway</keyword>
<evidence type="ECO:0000256" key="3">
    <source>
        <dbReference type="ARBA" id="ARBA00022786"/>
    </source>
</evidence>
<dbReference type="InterPro" id="IPR051348">
    <property type="entry name" value="U-box_ubiquitin_ligases"/>
</dbReference>
<evidence type="ECO:0000256" key="1">
    <source>
        <dbReference type="ARBA" id="ARBA00000900"/>
    </source>
</evidence>
<accession>A0A328DRZ7</accession>
<feature type="compositionally biased region" description="Polar residues" evidence="4">
    <location>
        <begin position="191"/>
        <end position="207"/>
    </location>
</feature>
<dbReference type="GO" id="GO:0061630">
    <property type="term" value="F:ubiquitin protein ligase activity"/>
    <property type="evidence" value="ECO:0007669"/>
    <property type="project" value="UniProtKB-EC"/>
</dbReference>